<dbReference type="AlphaFoldDB" id="A0A163QPT7"/>
<dbReference type="Proteomes" id="UP000093412">
    <property type="component" value="Unassembled WGS sequence"/>
</dbReference>
<keyword evidence="2" id="KW-1133">Transmembrane helix</keyword>
<reference evidence="4 6" key="2">
    <citation type="submission" date="2016-06" db="EMBL/GenBank/DDBJ databases">
        <title>Genome sequence of Oerskovia enterophila DSM 43852.</title>
        <authorList>
            <person name="Poehlein A."/>
            <person name="Jag V."/>
            <person name="Bengelsdorf F.R."/>
            <person name="Daniel R."/>
            <person name="Duerre P."/>
        </authorList>
    </citation>
    <scope>NUCLEOTIDE SEQUENCE [LARGE SCALE GENOMIC DNA]</scope>
    <source>
        <strain evidence="4 6">DSM 43852</strain>
    </source>
</reference>
<organism evidence="3 5">
    <name type="scientific">Oerskovia enterophila</name>
    <dbReference type="NCBI Taxonomy" id="43678"/>
    <lineage>
        <taxon>Bacteria</taxon>
        <taxon>Bacillati</taxon>
        <taxon>Actinomycetota</taxon>
        <taxon>Actinomycetes</taxon>
        <taxon>Micrococcales</taxon>
        <taxon>Cellulomonadaceae</taxon>
        <taxon>Oerskovia</taxon>
    </lineage>
</organism>
<dbReference type="PATRIC" id="fig|43678.3.peg.3096"/>
<keyword evidence="2" id="KW-0472">Membrane</keyword>
<name>A0A163QPT7_9CELL</name>
<evidence type="ECO:0000256" key="2">
    <source>
        <dbReference type="SAM" id="Phobius"/>
    </source>
</evidence>
<sequence length="104" mass="10881">MTTPYGAPQAPQSDQAPQYYGAPVEDPGKTLGIVGFVLAFVFAIAGIVVSAIAKKKSREAGFDNQLAKWGLILSIIFTVLGAIGWVVYIIAFAALAASGELSTY</sequence>
<proteinExistence type="predicted"/>
<feature type="transmembrane region" description="Helical" evidence="2">
    <location>
        <begin position="72"/>
        <end position="97"/>
    </location>
</feature>
<gene>
    <name evidence="4" type="ORF">OERS_28680</name>
    <name evidence="3" type="ORF">OJAG_29590</name>
</gene>
<dbReference type="Proteomes" id="UP000076447">
    <property type="component" value="Unassembled WGS sequence"/>
</dbReference>
<evidence type="ECO:0000313" key="5">
    <source>
        <dbReference type="Proteomes" id="UP000076447"/>
    </source>
</evidence>
<dbReference type="RefSeq" id="WP_197487085.1">
    <property type="nucleotide sequence ID" value="NZ_JBIVFZ010000004.1"/>
</dbReference>
<feature type="transmembrane region" description="Helical" evidence="2">
    <location>
        <begin position="31"/>
        <end position="52"/>
    </location>
</feature>
<dbReference type="EMBL" id="LRIE01000080">
    <property type="protein sequence ID" value="KZM34395.1"/>
    <property type="molecule type" value="Genomic_DNA"/>
</dbReference>
<accession>A0A163QPT7</accession>
<protein>
    <recommendedName>
        <fullName evidence="7">DUF4190 domain-containing protein</fullName>
    </recommendedName>
</protein>
<evidence type="ECO:0008006" key="7">
    <source>
        <dbReference type="Google" id="ProtNLM"/>
    </source>
</evidence>
<comment type="caution">
    <text evidence="3">The sequence shown here is derived from an EMBL/GenBank/DDBJ whole genome shotgun (WGS) entry which is preliminary data.</text>
</comment>
<evidence type="ECO:0000256" key="1">
    <source>
        <dbReference type="SAM" id="MobiDB-lite"/>
    </source>
</evidence>
<reference evidence="3 5" key="1">
    <citation type="submission" date="2016-01" db="EMBL/GenBank/DDBJ databases">
        <title>Genome sequence of Oerskovia enterophila VJag, an agar and cellulose degrading bacterium.</title>
        <authorList>
            <person name="Poehlein A."/>
            <person name="Jag V."/>
            <person name="Bengelsdorf F."/>
            <person name="Duerre P."/>
            <person name="Daniel R."/>
        </authorList>
    </citation>
    <scope>NUCLEOTIDE SEQUENCE [LARGE SCALE GENOMIC DNA]</scope>
    <source>
        <strain evidence="3 5">VJag</strain>
    </source>
</reference>
<feature type="region of interest" description="Disordered" evidence="1">
    <location>
        <begin position="1"/>
        <end position="21"/>
    </location>
</feature>
<dbReference type="EMBL" id="MAQA01000036">
    <property type="protein sequence ID" value="OCI30466.1"/>
    <property type="molecule type" value="Genomic_DNA"/>
</dbReference>
<keyword evidence="6" id="KW-1185">Reference proteome</keyword>
<feature type="compositionally biased region" description="Low complexity" evidence="1">
    <location>
        <begin position="7"/>
        <end position="18"/>
    </location>
</feature>
<keyword evidence="2" id="KW-0812">Transmembrane</keyword>
<evidence type="ECO:0000313" key="4">
    <source>
        <dbReference type="EMBL" id="OCI30466.1"/>
    </source>
</evidence>
<dbReference type="STRING" id="43678.OJAG_29590"/>
<evidence type="ECO:0000313" key="3">
    <source>
        <dbReference type="EMBL" id="KZM34395.1"/>
    </source>
</evidence>
<evidence type="ECO:0000313" key="6">
    <source>
        <dbReference type="Proteomes" id="UP000093412"/>
    </source>
</evidence>